<dbReference type="PANTHER" id="PTHR31570">
    <property type="entry name" value="HAUS AUGMIN-LIKE COMPLEX SUBUNIT 1"/>
    <property type="match status" value="1"/>
</dbReference>
<accession>A0AAN6WQD4</accession>
<evidence type="ECO:0000313" key="13">
    <source>
        <dbReference type="Proteomes" id="UP001302126"/>
    </source>
</evidence>
<dbReference type="Pfam" id="PF25762">
    <property type="entry name" value="HAUS1"/>
    <property type="match status" value="1"/>
</dbReference>
<feature type="region of interest" description="Disordered" evidence="11">
    <location>
        <begin position="241"/>
        <end position="262"/>
    </location>
</feature>
<keyword evidence="5" id="KW-0493">Microtubule</keyword>
<feature type="compositionally biased region" description="Low complexity" evidence="11">
    <location>
        <begin position="241"/>
        <end position="255"/>
    </location>
</feature>
<keyword evidence="7 10" id="KW-0175">Coiled coil</keyword>
<evidence type="ECO:0000313" key="12">
    <source>
        <dbReference type="EMBL" id="KAK4184452.1"/>
    </source>
</evidence>
<comment type="subcellular location">
    <subcellularLocation>
        <location evidence="1">Cytoplasm</location>
        <location evidence="1">Cytoskeleton</location>
        <location evidence="1">Spindle</location>
    </subcellularLocation>
</comment>
<keyword evidence="6" id="KW-0498">Mitosis</keyword>
<name>A0AAN6WQD4_9PEZI</name>
<evidence type="ECO:0000256" key="4">
    <source>
        <dbReference type="ARBA" id="ARBA00022618"/>
    </source>
</evidence>
<reference evidence="12" key="1">
    <citation type="journal article" date="2023" name="Mol. Phylogenet. Evol.">
        <title>Genome-scale phylogeny and comparative genomics of the fungal order Sordariales.</title>
        <authorList>
            <person name="Hensen N."/>
            <person name="Bonometti L."/>
            <person name="Westerberg I."/>
            <person name="Brannstrom I.O."/>
            <person name="Guillou S."/>
            <person name="Cros-Aarteil S."/>
            <person name="Calhoun S."/>
            <person name="Haridas S."/>
            <person name="Kuo A."/>
            <person name="Mondo S."/>
            <person name="Pangilinan J."/>
            <person name="Riley R."/>
            <person name="LaButti K."/>
            <person name="Andreopoulos B."/>
            <person name="Lipzen A."/>
            <person name="Chen C."/>
            <person name="Yan M."/>
            <person name="Daum C."/>
            <person name="Ng V."/>
            <person name="Clum A."/>
            <person name="Steindorff A."/>
            <person name="Ohm R.A."/>
            <person name="Martin F."/>
            <person name="Silar P."/>
            <person name="Natvig D.O."/>
            <person name="Lalanne C."/>
            <person name="Gautier V."/>
            <person name="Ament-Velasquez S.L."/>
            <person name="Kruys A."/>
            <person name="Hutchinson M.I."/>
            <person name="Powell A.J."/>
            <person name="Barry K."/>
            <person name="Miller A.N."/>
            <person name="Grigoriev I.V."/>
            <person name="Debuchy R."/>
            <person name="Gladieux P."/>
            <person name="Hiltunen Thoren M."/>
            <person name="Johannesson H."/>
        </authorList>
    </citation>
    <scope>NUCLEOTIDE SEQUENCE</scope>
    <source>
        <strain evidence="12">PSN309</strain>
    </source>
</reference>
<dbReference type="GO" id="GO:0005874">
    <property type="term" value="C:microtubule"/>
    <property type="evidence" value="ECO:0007669"/>
    <property type="project" value="UniProtKB-KW"/>
</dbReference>
<evidence type="ECO:0000256" key="1">
    <source>
        <dbReference type="ARBA" id="ARBA00004186"/>
    </source>
</evidence>
<feature type="region of interest" description="Disordered" evidence="11">
    <location>
        <begin position="174"/>
        <end position="218"/>
    </location>
</feature>
<protein>
    <recommendedName>
        <fullName evidence="14">HAUS augmin-like complex subunit 1</fullName>
    </recommendedName>
</protein>
<keyword evidence="3" id="KW-0963">Cytoplasm</keyword>
<dbReference type="EMBL" id="MU864488">
    <property type="protein sequence ID" value="KAK4184452.1"/>
    <property type="molecule type" value="Genomic_DNA"/>
</dbReference>
<evidence type="ECO:0008006" key="14">
    <source>
        <dbReference type="Google" id="ProtNLM"/>
    </source>
</evidence>
<feature type="coiled-coil region" evidence="10">
    <location>
        <begin position="271"/>
        <end position="322"/>
    </location>
</feature>
<dbReference type="Proteomes" id="UP001302126">
    <property type="component" value="Unassembled WGS sequence"/>
</dbReference>
<dbReference type="GO" id="GO:0051301">
    <property type="term" value="P:cell division"/>
    <property type="evidence" value="ECO:0007669"/>
    <property type="project" value="UniProtKB-KW"/>
</dbReference>
<keyword evidence="9" id="KW-0131">Cell cycle</keyword>
<dbReference type="PANTHER" id="PTHR31570:SF1">
    <property type="entry name" value="HAUS AUGMIN-LIKE COMPLEX SUBUNIT 1"/>
    <property type="match status" value="1"/>
</dbReference>
<evidence type="ECO:0000256" key="2">
    <source>
        <dbReference type="ARBA" id="ARBA00005479"/>
    </source>
</evidence>
<dbReference type="GO" id="GO:0005819">
    <property type="term" value="C:spindle"/>
    <property type="evidence" value="ECO:0007669"/>
    <property type="project" value="UniProtKB-SubCell"/>
</dbReference>
<evidence type="ECO:0000256" key="5">
    <source>
        <dbReference type="ARBA" id="ARBA00022701"/>
    </source>
</evidence>
<evidence type="ECO:0000256" key="8">
    <source>
        <dbReference type="ARBA" id="ARBA00023212"/>
    </source>
</evidence>
<keyword evidence="8" id="KW-0206">Cytoskeleton</keyword>
<dbReference type="AlphaFoldDB" id="A0AAN6WQD4"/>
<comment type="caution">
    <text evidence="12">The sequence shown here is derived from an EMBL/GenBank/DDBJ whole genome shotgun (WGS) entry which is preliminary data.</text>
</comment>
<evidence type="ECO:0000256" key="3">
    <source>
        <dbReference type="ARBA" id="ARBA00022490"/>
    </source>
</evidence>
<evidence type="ECO:0000256" key="11">
    <source>
        <dbReference type="SAM" id="MobiDB-lite"/>
    </source>
</evidence>
<evidence type="ECO:0000256" key="7">
    <source>
        <dbReference type="ARBA" id="ARBA00023054"/>
    </source>
</evidence>
<evidence type="ECO:0000256" key="6">
    <source>
        <dbReference type="ARBA" id="ARBA00022776"/>
    </source>
</evidence>
<evidence type="ECO:0000256" key="9">
    <source>
        <dbReference type="ARBA" id="ARBA00023306"/>
    </source>
</evidence>
<organism evidence="12 13">
    <name type="scientific">Podospora australis</name>
    <dbReference type="NCBI Taxonomy" id="1536484"/>
    <lineage>
        <taxon>Eukaryota</taxon>
        <taxon>Fungi</taxon>
        <taxon>Dikarya</taxon>
        <taxon>Ascomycota</taxon>
        <taxon>Pezizomycotina</taxon>
        <taxon>Sordariomycetes</taxon>
        <taxon>Sordariomycetidae</taxon>
        <taxon>Sordariales</taxon>
        <taxon>Podosporaceae</taxon>
        <taxon>Podospora</taxon>
    </lineage>
</organism>
<dbReference type="InterPro" id="IPR026243">
    <property type="entry name" value="HAUS1"/>
</dbReference>
<evidence type="ECO:0000256" key="10">
    <source>
        <dbReference type="SAM" id="Coils"/>
    </source>
</evidence>
<keyword evidence="13" id="KW-1185">Reference proteome</keyword>
<sequence>MAHFPPTTAIFSPSVARAAASAAKDWSYVDAWLSRNFPSRPVPPFERNADTLRALLALASANEQADEERVLLSRLESEALSQLQQSHTSSIIEDARAAILTSIETSLTREGTAALEALAQLALQLNTPLPTPSFLGTELLGLSVQLAKIEQTLSRIDTLTSYITTESTHLANISAEIDTKPSTTSDDDYDNNDEHNANTSKSSDGYHPSPALAKSNLDVQRRIKTLSARLPELRDKLVSLSSSSTSPYSASSSPAKQPPPLPQQVISIPEIRKEEEVYLALLQEKKDLDAQLSAFAGLPHDTAAARGELEGLRRELRKMTQQRDSVFEGLVERETPKKTGRR</sequence>
<gene>
    <name evidence="12" type="ORF">QBC35DRAFT_441416</name>
</gene>
<proteinExistence type="inferred from homology"/>
<dbReference type="GO" id="GO:0070652">
    <property type="term" value="C:HAUS complex"/>
    <property type="evidence" value="ECO:0007669"/>
    <property type="project" value="InterPro"/>
</dbReference>
<reference evidence="12" key="2">
    <citation type="submission" date="2023-05" db="EMBL/GenBank/DDBJ databases">
        <authorList>
            <consortium name="Lawrence Berkeley National Laboratory"/>
            <person name="Steindorff A."/>
            <person name="Hensen N."/>
            <person name="Bonometti L."/>
            <person name="Westerberg I."/>
            <person name="Brannstrom I.O."/>
            <person name="Guillou S."/>
            <person name="Cros-Aarteil S."/>
            <person name="Calhoun S."/>
            <person name="Haridas S."/>
            <person name="Kuo A."/>
            <person name="Mondo S."/>
            <person name="Pangilinan J."/>
            <person name="Riley R."/>
            <person name="Labutti K."/>
            <person name="Andreopoulos B."/>
            <person name="Lipzen A."/>
            <person name="Chen C."/>
            <person name="Yanf M."/>
            <person name="Daum C."/>
            <person name="Ng V."/>
            <person name="Clum A."/>
            <person name="Ohm R."/>
            <person name="Martin F."/>
            <person name="Silar P."/>
            <person name="Natvig D."/>
            <person name="Lalanne C."/>
            <person name="Gautier V."/>
            <person name="Ament-Velasquez S.L."/>
            <person name="Kruys A."/>
            <person name="Hutchinson M.I."/>
            <person name="Powell A.J."/>
            <person name="Barry K."/>
            <person name="Miller A.N."/>
            <person name="Grigoriev I.V."/>
            <person name="Debuchy R."/>
            <person name="Gladieux P."/>
            <person name="Thoren M.H."/>
            <person name="Johannesson H."/>
        </authorList>
    </citation>
    <scope>NUCLEOTIDE SEQUENCE</scope>
    <source>
        <strain evidence="12">PSN309</strain>
    </source>
</reference>
<dbReference type="GO" id="GO:0051225">
    <property type="term" value="P:spindle assembly"/>
    <property type="evidence" value="ECO:0007669"/>
    <property type="project" value="InterPro"/>
</dbReference>
<comment type="similarity">
    <text evidence="2">Belongs to the HAUS1 family.</text>
</comment>
<keyword evidence="4" id="KW-0132">Cell division</keyword>
<dbReference type="GO" id="GO:0005829">
    <property type="term" value="C:cytosol"/>
    <property type="evidence" value="ECO:0007669"/>
    <property type="project" value="TreeGrafter"/>
</dbReference>